<dbReference type="KEGG" id="aten:116293341"/>
<dbReference type="GO" id="GO:0003676">
    <property type="term" value="F:nucleic acid binding"/>
    <property type="evidence" value="ECO:0007669"/>
    <property type="project" value="InterPro"/>
</dbReference>
<dbReference type="InParanoid" id="A0A6P8HNN1"/>
<keyword evidence="3" id="KW-1185">Reference proteome</keyword>
<sequence length="390" mass="44114">MEFPLAAAVVLSKMYKDDVLDSTFQKRGVTPDQQDAQAEGYSEELDALKKGKDVPKRSYINKLTPFLDQENIIRVGGRLEKAQLPYDTKHPAILPKGHPVSQLIVSHVHRRGNHSRGVNCVFAELRQKYWVVNGREEVKRSERECNLCKIRRKRTGQQIMAPLPKARLRVSMRCFARRCVDYAGPLVTKLTRRVTAKRYLCLFTCAATRAVHLEIAYSLDTDSFLNALSRMIARRGKPEEMISDNGTNFTAADNELRQLVAELDQQKITDKATNEWIKWRFNPPTGSHHGGVFEALIKSAKSSLKPILGNAGITDEELHTAIVEVEGLMNARPLTYPSNDPSDEPSLTPNHFINGQAGGELAPQGTEELAFNLRKRWRFIQDLTAQAWRR</sequence>
<evidence type="ECO:0000259" key="2">
    <source>
        <dbReference type="PROSITE" id="PS50994"/>
    </source>
</evidence>
<evidence type="ECO:0000256" key="1">
    <source>
        <dbReference type="SAM" id="MobiDB-lite"/>
    </source>
</evidence>
<dbReference type="GeneID" id="116293341"/>
<dbReference type="RefSeq" id="XP_031556623.1">
    <property type="nucleotide sequence ID" value="XM_031700763.1"/>
</dbReference>
<protein>
    <submittedName>
        <fullName evidence="4">Uncharacterized protein LOC116293341</fullName>
    </submittedName>
</protein>
<dbReference type="PROSITE" id="PS50994">
    <property type="entry name" value="INTEGRASE"/>
    <property type="match status" value="1"/>
</dbReference>
<accession>A0A6P8HNN1</accession>
<dbReference type="SUPFAM" id="SSF53098">
    <property type="entry name" value="Ribonuclease H-like"/>
    <property type="match status" value="1"/>
</dbReference>
<name>A0A6P8HNN1_ACTTE</name>
<dbReference type="AlphaFoldDB" id="A0A6P8HNN1"/>
<dbReference type="OrthoDB" id="5947514at2759"/>
<organism evidence="3 4">
    <name type="scientific">Actinia tenebrosa</name>
    <name type="common">Australian red waratah sea anemone</name>
    <dbReference type="NCBI Taxonomy" id="6105"/>
    <lineage>
        <taxon>Eukaryota</taxon>
        <taxon>Metazoa</taxon>
        <taxon>Cnidaria</taxon>
        <taxon>Anthozoa</taxon>
        <taxon>Hexacorallia</taxon>
        <taxon>Actiniaria</taxon>
        <taxon>Actiniidae</taxon>
        <taxon>Actinia</taxon>
    </lineage>
</organism>
<dbReference type="PANTHER" id="PTHR47331">
    <property type="entry name" value="PHD-TYPE DOMAIN-CONTAINING PROTEIN"/>
    <property type="match status" value="1"/>
</dbReference>
<gene>
    <name evidence="4" type="primary">LOC116293341</name>
</gene>
<dbReference type="Gene3D" id="3.30.420.10">
    <property type="entry name" value="Ribonuclease H-like superfamily/Ribonuclease H"/>
    <property type="match status" value="1"/>
</dbReference>
<feature type="compositionally biased region" description="Polar residues" evidence="1">
    <location>
        <begin position="337"/>
        <end position="353"/>
    </location>
</feature>
<dbReference type="PANTHER" id="PTHR47331:SF1">
    <property type="entry name" value="GAG-LIKE PROTEIN"/>
    <property type="match status" value="1"/>
</dbReference>
<dbReference type="Proteomes" id="UP000515163">
    <property type="component" value="Unplaced"/>
</dbReference>
<dbReference type="InterPro" id="IPR012337">
    <property type="entry name" value="RNaseH-like_sf"/>
</dbReference>
<evidence type="ECO:0000313" key="3">
    <source>
        <dbReference type="Proteomes" id="UP000515163"/>
    </source>
</evidence>
<feature type="domain" description="Integrase catalytic" evidence="2">
    <location>
        <begin position="160"/>
        <end position="357"/>
    </location>
</feature>
<dbReference type="GO" id="GO:0015074">
    <property type="term" value="P:DNA integration"/>
    <property type="evidence" value="ECO:0007669"/>
    <property type="project" value="InterPro"/>
</dbReference>
<dbReference type="InterPro" id="IPR036397">
    <property type="entry name" value="RNaseH_sf"/>
</dbReference>
<dbReference type="InterPro" id="IPR001584">
    <property type="entry name" value="Integrase_cat-core"/>
</dbReference>
<proteinExistence type="predicted"/>
<evidence type="ECO:0000313" key="4">
    <source>
        <dbReference type="RefSeq" id="XP_031556623.1"/>
    </source>
</evidence>
<reference evidence="4" key="1">
    <citation type="submission" date="2025-08" db="UniProtKB">
        <authorList>
            <consortium name="RefSeq"/>
        </authorList>
    </citation>
    <scope>IDENTIFICATION</scope>
    <source>
        <tissue evidence="4">Tentacle</tissue>
    </source>
</reference>
<feature type="region of interest" description="Disordered" evidence="1">
    <location>
        <begin position="337"/>
        <end position="361"/>
    </location>
</feature>